<organism evidence="2 3">
    <name type="scientific">Panicum virgatum</name>
    <name type="common">Blackwell switchgrass</name>
    <dbReference type="NCBI Taxonomy" id="38727"/>
    <lineage>
        <taxon>Eukaryota</taxon>
        <taxon>Viridiplantae</taxon>
        <taxon>Streptophyta</taxon>
        <taxon>Embryophyta</taxon>
        <taxon>Tracheophyta</taxon>
        <taxon>Spermatophyta</taxon>
        <taxon>Magnoliopsida</taxon>
        <taxon>Liliopsida</taxon>
        <taxon>Poales</taxon>
        <taxon>Poaceae</taxon>
        <taxon>PACMAD clade</taxon>
        <taxon>Panicoideae</taxon>
        <taxon>Panicodae</taxon>
        <taxon>Paniceae</taxon>
        <taxon>Panicinae</taxon>
        <taxon>Panicum</taxon>
        <taxon>Panicum sect. Hiantes</taxon>
    </lineage>
</organism>
<evidence type="ECO:0000259" key="1">
    <source>
        <dbReference type="Pfam" id="PF03478"/>
    </source>
</evidence>
<comment type="caution">
    <text evidence="2">The sequence shown here is derived from an EMBL/GenBank/DDBJ whole genome shotgun (WGS) entry which is preliminary data.</text>
</comment>
<dbReference type="EMBL" id="CM029052">
    <property type="protein sequence ID" value="KAG2555865.1"/>
    <property type="molecule type" value="Genomic_DNA"/>
</dbReference>
<dbReference type="PANTHER" id="PTHR33110">
    <property type="entry name" value="F-BOX/KELCH-REPEAT PROTEIN-RELATED"/>
    <property type="match status" value="1"/>
</dbReference>
<name>A0A8T0P508_PANVG</name>
<gene>
    <name evidence="2" type="ORF">PVAP13_8NG234100</name>
</gene>
<protein>
    <recommendedName>
        <fullName evidence="1">KIB1-4 beta-propeller domain-containing protein</fullName>
    </recommendedName>
</protein>
<dbReference type="AlphaFoldDB" id="A0A8T0P508"/>
<dbReference type="PANTHER" id="PTHR33110:SF108">
    <property type="entry name" value="OS11G0154200 PROTEIN"/>
    <property type="match status" value="1"/>
</dbReference>
<evidence type="ECO:0000313" key="3">
    <source>
        <dbReference type="Proteomes" id="UP000823388"/>
    </source>
</evidence>
<accession>A0A8T0P508</accession>
<dbReference type="Pfam" id="PF03478">
    <property type="entry name" value="Beta-prop_KIB1-4"/>
    <property type="match status" value="1"/>
</dbReference>
<proteinExistence type="predicted"/>
<sequence length="292" mass="32131">DLLPELAGLVLRLLPCHIGRLRFQCVCRRWRLAERQQRPHLPSALPFVCVNYRAFLSLPGGETRRVAAGATPAGDVSCCGCFDGWLLYGPRKHDSYSGDVGRCLLTNPLTGATVEMPLLLGDRARTNVLYMSKAFLCSSDLIVVFLGARSIAFYRPSAASWSLCPSDDDDDNGDRDRGSYEDVAFYCGKIYALNAADDLFVPDVATAAAVGAPRAAAASRVIEHTIKAQVVPQTMGPAEERFIRRCHYLVVSCVGKLLMVKWTVPTFFCRSSPMNFDGIRVEVFEADLEEGR</sequence>
<reference evidence="2" key="1">
    <citation type="submission" date="2020-05" db="EMBL/GenBank/DDBJ databases">
        <title>WGS assembly of Panicum virgatum.</title>
        <authorList>
            <person name="Lovell J.T."/>
            <person name="Jenkins J."/>
            <person name="Shu S."/>
            <person name="Juenger T.E."/>
            <person name="Schmutz J."/>
        </authorList>
    </citation>
    <scope>NUCLEOTIDE SEQUENCE</scope>
    <source>
        <strain evidence="2">AP13</strain>
    </source>
</reference>
<evidence type="ECO:0000313" key="2">
    <source>
        <dbReference type="EMBL" id="KAG2555865.1"/>
    </source>
</evidence>
<feature type="non-terminal residue" evidence="2">
    <location>
        <position position="1"/>
    </location>
</feature>
<dbReference type="Proteomes" id="UP000823388">
    <property type="component" value="Chromosome 8N"/>
</dbReference>
<dbReference type="InterPro" id="IPR005174">
    <property type="entry name" value="KIB1-4_b-propeller"/>
</dbReference>
<feature type="domain" description="KIB1-4 beta-propeller" evidence="1">
    <location>
        <begin position="55"/>
        <end position="290"/>
    </location>
</feature>
<keyword evidence="3" id="KW-1185">Reference proteome</keyword>